<dbReference type="Proteomes" id="UP001257739">
    <property type="component" value="Unassembled WGS sequence"/>
</dbReference>
<feature type="domain" description="HTH hxlR-type" evidence="4">
    <location>
        <begin position="11"/>
        <end position="110"/>
    </location>
</feature>
<accession>A0ABU1UKC9</accession>
<comment type="caution">
    <text evidence="5">The sequence shown here is derived from an EMBL/GenBank/DDBJ whole genome shotgun (WGS) entry which is preliminary data.</text>
</comment>
<evidence type="ECO:0000313" key="6">
    <source>
        <dbReference type="Proteomes" id="UP001257739"/>
    </source>
</evidence>
<dbReference type="InterPro" id="IPR036390">
    <property type="entry name" value="WH_DNA-bd_sf"/>
</dbReference>
<sequence>MAWSDYDSSNCSIARTAEVLGDRWTVLVVRDLFNGVRRFDALQLHLGIARDVLAKRLKLLVDEDLVERRDYKAEGERARQEYVLTPAGRDLRTVLVALMDFGDKHRAGVDGPPVALHHRDCGEPIHAHLTCEAGHLIDSTTRAELIPLPGARLLVQA</sequence>
<evidence type="ECO:0000256" key="2">
    <source>
        <dbReference type="ARBA" id="ARBA00023125"/>
    </source>
</evidence>
<keyword evidence="3" id="KW-0804">Transcription</keyword>
<dbReference type="InterPro" id="IPR002577">
    <property type="entry name" value="HTH_HxlR"/>
</dbReference>
<evidence type="ECO:0000259" key="4">
    <source>
        <dbReference type="PROSITE" id="PS51118"/>
    </source>
</evidence>
<gene>
    <name evidence="5" type="ORF">J2X11_000455</name>
</gene>
<dbReference type="InterPro" id="IPR036388">
    <property type="entry name" value="WH-like_DNA-bd_sf"/>
</dbReference>
<reference evidence="5 6" key="1">
    <citation type="submission" date="2023-07" db="EMBL/GenBank/DDBJ databases">
        <title>Sorghum-associated microbial communities from plants grown in Nebraska, USA.</title>
        <authorList>
            <person name="Schachtman D."/>
        </authorList>
    </citation>
    <scope>NUCLEOTIDE SEQUENCE [LARGE SCALE GENOMIC DNA]</scope>
    <source>
        <strain evidence="5 6">BE248</strain>
    </source>
</reference>
<dbReference type="Gene3D" id="1.10.10.10">
    <property type="entry name" value="Winged helix-like DNA-binding domain superfamily/Winged helix DNA-binding domain"/>
    <property type="match status" value="1"/>
</dbReference>
<dbReference type="PANTHER" id="PTHR33204">
    <property type="entry name" value="TRANSCRIPTIONAL REGULATOR, MARR FAMILY"/>
    <property type="match status" value="1"/>
</dbReference>
<keyword evidence="1" id="KW-0805">Transcription regulation</keyword>
<keyword evidence="2 5" id="KW-0238">DNA-binding</keyword>
<dbReference type="Pfam" id="PF01638">
    <property type="entry name" value="HxlR"/>
    <property type="match status" value="1"/>
</dbReference>
<evidence type="ECO:0000313" key="5">
    <source>
        <dbReference type="EMBL" id="MDR7085616.1"/>
    </source>
</evidence>
<evidence type="ECO:0000256" key="1">
    <source>
        <dbReference type="ARBA" id="ARBA00023015"/>
    </source>
</evidence>
<protein>
    <submittedName>
        <fullName evidence="5">DNA-binding HxlR family transcriptional regulator</fullName>
    </submittedName>
</protein>
<proteinExistence type="predicted"/>
<organism evidence="5 6">
    <name type="scientific">Aeromicrobium panaciterrae</name>
    <dbReference type="NCBI Taxonomy" id="363861"/>
    <lineage>
        <taxon>Bacteria</taxon>
        <taxon>Bacillati</taxon>
        <taxon>Actinomycetota</taxon>
        <taxon>Actinomycetes</taxon>
        <taxon>Propionibacteriales</taxon>
        <taxon>Nocardioidaceae</taxon>
        <taxon>Aeromicrobium</taxon>
    </lineage>
</organism>
<evidence type="ECO:0000256" key="3">
    <source>
        <dbReference type="ARBA" id="ARBA00023163"/>
    </source>
</evidence>
<dbReference type="PANTHER" id="PTHR33204:SF18">
    <property type="entry name" value="TRANSCRIPTIONAL REGULATORY PROTEIN"/>
    <property type="match status" value="1"/>
</dbReference>
<dbReference type="RefSeq" id="WP_309966260.1">
    <property type="nucleotide sequence ID" value="NZ_JAVDWH010000001.1"/>
</dbReference>
<dbReference type="GO" id="GO:0003677">
    <property type="term" value="F:DNA binding"/>
    <property type="evidence" value="ECO:0007669"/>
    <property type="project" value="UniProtKB-KW"/>
</dbReference>
<dbReference type="PROSITE" id="PS51118">
    <property type="entry name" value="HTH_HXLR"/>
    <property type="match status" value="1"/>
</dbReference>
<keyword evidence="6" id="KW-1185">Reference proteome</keyword>
<dbReference type="EMBL" id="JAVDWH010000001">
    <property type="protein sequence ID" value="MDR7085616.1"/>
    <property type="molecule type" value="Genomic_DNA"/>
</dbReference>
<dbReference type="SUPFAM" id="SSF46785">
    <property type="entry name" value="Winged helix' DNA-binding domain"/>
    <property type="match status" value="1"/>
</dbReference>
<name>A0ABU1UKC9_9ACTN</name>